<protein>
    <submittedName>
        <fullName evidence="4">Chemotaxis protein</fullName>
    </submittedName>
</protein>
<dbReference type="Proteomes" id="UP000289411">
    <property type="component" value="Unassembled WGS sequence"/>
</dbReference>
<keyword evidence="5" id="KW-1185">Reference proteome</keyword>
<sequence length="113" mass="11577">SAQEQASGLDQVNGAINQMDQVTQQNAAMVEESTAASRALASETEELMRLIGHFQVGEAAGRPARAPRPTGPSLGRPAAARPAAALKVVGRGGAALMPAALVTTPEAAAWEEF</sequence>
<dbReference type="EMBL" id="QYBC01000028">
    <property type="protein sequence ID" value="RYB01818.1"/>
    <property type="molecule type" value="Genomic_DNA"/>
</dbReference>
<dbReference type="SUPFAM" id="SSF58104">
    <property type="entry name" value="Methyl-accepting chemotaxis protein (MCP) signaling domain"/>
    <property type="match status" value="1"/>
</dbReference>
<dbReference type="InterPro" id="IPR051310">
    <property type="entry name" value="MCP_chemotaxis"/>
</dbReference>
<comment type="similarity">
    <text evidence="2">Belongs to the methyl-accepting chemotaxis (MCP) protein family.</text>
</comment>
<evidence type="ECO:0000256" key="1">
    <source>
        <dbReference type="ARBA" id="ARBA00022500"/>
    </source>
</evidence>
<reference evidence="4 5" key="1">
    <citation type="submission" date="2018-09" db="EMBL/GenBank/DDBJ databases">
        <authorList>
            <person name="Grouzdev D.S."/>
            <person name="Krutkina M.S."/>
        </authorList>
    </citation>
    <scope>NUCLEOTIDE SEQUENCE [LARGE SCALE GENOMIC DNA]</scope>
    <source>
        <strain evidence="4 5">RmlP001</strain>
    </source>
</reference>
<reference evidence="4 5" key="2">
    <citation type="submission" date="2019-02" db="EMBL/GenBank/DDBJ databases">
        <title>'Lichenibacterium ramalinii' gen. nov. sp. nov., 'Lichenibacterium minor' gen. nov. sp. nov.</title>
        <authorList>
            <person name="Pankratov T."/>
        </authorList>
    </citation>
    <scope>NUCLEOTIDE SEQUENCE [LARGE SCALE GENOMIC DNA]</scope>
    <source>
        <strain evidence="4 5">RmlP001</strain>
    </source>
</reference>
<keyword evidence="1" id="KW-0145">Chemotaxis</keyword>
<accession>A0A4Q2RAC4</accession>
<comment type="caution">
    <text evidence="4">The sequence shown here is derived from an EMBL/GenBank/DDBJ whole genome shotgun (WGS) entry which is preliminary data.</text>
</comment>
<name>A0A4Q2RAC4_9HYPH</name>
<gene>
    <name evidence="4" type="ORF">D3272_24315</name>
</gene>
<dbReference type="PANTHER" id="PTHR43531:SF11">
    <property type="entry name" value="METHYL-ACCEPTING CHEMOTAXIS PROTEIN 3"/>
    <property type="match status" value="1"/>
</dbReference>
<proteinExistence type="inferred from homology"/>
<dbReference type="GO" id="GO:0006935">
    <property type="term" value="P:chemotaxis"/>
    <property type="evidence" value="ECO:0007669"/>
    <property type="project" value="UniProtKB-KW"/>
</dbReference>
<dbReference type="PANTHER" id="PTHR43531">
    <property type="entry name" value="PROTEIN ICFG"/>
    <property type="match status" value="1"/>
</dbReference>
<evidence type="ECO:0000256" key="3">
    <source>
        <dbReference type="SAM" id="MobiDB-lite"/>
    </source>
</evidence>
<feature type="region of interest" description="Disordered" evidence="3">
    <location>
        <begin position="59"/>
        <end position="79"/>
    </location>
</feature>
<evidence type="ECO:0000313" key="5">
    <source>
        <dbReference type="Proteomes" id="UP000289411"/>
    </source>
</evidence>
<evidence type="ECO:0000313" key="4">
    <source>
        <dbReference type="EMBL" id="RYB01818.1"/>
    </source>
</evidence>
<organism evidence="4 5">
    <name type="scientific">Lichenibacterium ramalinae</name>
    <dbReference type="NCBI Taxonomy" id="2316527"/>
    <lineage>
        <taxon>Bacteria</taxon>
        <taxon>Pseudomonadati</taxon>
        <taxon>Pseudomonadota</taxon>
        <taxon>Alphaproteobacteria</taxon>
        <taxon>Hyphomicrobiales</taxon>
        <taxon>Lichenihabitantaceae</taxon>
        <taxon>Lichenibacterium</taxon>
    </lineage>
</organism>
<dbReference type="Gene3D" id="1.10.287.950">
    <property type="entry name" value="Methyl-accepting chemotaxis protein"/>
    <property type="match status" value="1"/>
</dbReference>
<dbReference type="AlphaFoldDB" id="A0A4Q2RAC4"/>
<evidence type="ECO:0000256" key="2">
    <source>
        <dbReference type="ARBA" id="ARBA00029447"/>
    </source>
</evidence>
<feature type="non-terminal residue" evidence="4">
    <location>
        <position position="1"/>
    </location>
</feature>